<proteinExistence type="predicted"/>
<dbReference type="GO" id="GO:0008289">
    <property type="term" value="F:lipid binding"/>
    <property type="evidence" value="ECO:0007669"/>
    <property type="project" value="UniProtKB-KW"/>
</dbReference>
<dbReference type="PANTHER" id="PTHR42870:SF1">
    <property type="entry name" value="NON-SPECIFIC LIPID-TRANSFER PROTEIN-LIKE 2"/>
    <property type="match status" value="1"/>
</dbReference>
<dbReference type="PIRSF" id="PIRSF000429">
    <property type="entry name" value="Ac-CoA_Ac_transf"/>
    <property type="match status" value="1"/>
</dbReference>
<evidence type="ECO:0000256" key="2">
    <source>
        <dbReference type="ARBA" id="ARBA00022448"/>
    </source>
</evidence>
<dbReference type="InterPro" id="IPR020616">
    <property type="entry name" value="Thiolase_N"/>
</dbReference>
<keyword evidence="3" id="KW-0808">Transferase</keyword>
<dbReference type="InterPro" id="IPR002155">
    <property type="entry name" value="Thiolase"/>
</dbReference>
<evidence type="ECO:0000259" key="7">
    <source>
        <dbReference type="Pfam" id="PF00108"/>
    </source>
</evidence>
<dbReference type="InterPro" id="IPR016039">
    <property type="entry name" value="Thiolase-like"/>
</dbReference>
<reference evidence="9" key="1">
    <citation type="submission" date="2019-09" db="EMBL/GenBank/DDBJ databases">
        <title>Characterisation of the sponge microbiome using genome-centric metagenomics.</title>
        <authorList>
            <person name="Engelberts J.P."/>
            <person name="Robbins S.J."/>
            <person name="De Goeij J.M."/>
            <person name="Aranda M."/>
            <person name="Bell S.C."/>
            <person name="Webster N.S."/>
        </authorList>
    </citation>
    <scope>NUCLEOTIDE SEQUENCE</scope>
    <source>
        <strain evidence="9">SB0664_bin_43</strain>
    </source>
</reference>
<sequence length="413" mass="43382">MTHAHITGISMLRTGRWLDRSVRDMAEEVCRNALSEAGVGTDAVQAVWFSNTRQALMEGQNSIRGQVALRDVGLGAAAISNVENACASSSTGLWNAINAIRSGACDVALVVGSEKMIYPDVDKETMFQTFMGGTDIHRIDEARTLFRRIGGEPDDGASSDAGTHTFFMDMYAALARQHMRRFGTTERQIATAAAKNHGHSTMNPLSQYTHAMSVDDVLADKAIAFPLTRSMCAPVSDGAAAAVVVSDDWLNRNARPNAVAVRACILRAGLPNRDPEDYDAHVGARTAVAAYEAAGLGPQDIDVAEVHDATAFGEILQIENLGIAARGDGGLATERGDTTLGGRCPVNPSGGLVSKGHPIAATGMIQLHELVTQLRGEAGPRQVPGARIGIAENGGGLVGVEDAACVVTILEAA</sequence>
<organism evidence="9">
    <name type="scientific">Boseongicola sp. SB0664_bin_43</name>
    <dbReference type="NCBI Taxonomy" id="2604844"/>
    <lineage>
        <taxon>Bacteria</taxon>
        <taxon>Pseudomonadati</taxon>
        <taxon>Pseudomonadota</taxon>
        <taxon>Alphaproteobacteria</taxon>
        <taxon>Rhodobacterales</taxon>
        <taxon>Paracoccaceae</taxon>
        <taxon>Boseongicola</taxon>
    </lineage>
</organism>
<evidence type="ECO:0000256" key="5">
    <source>
        <dbReference type="ARBA" id="ARBA00023121"/>
    </source>
</evidence>
<dbReference type="InterPro" id="IPR020613">
    <property type="entry name" value="Thiolase_CS"/>
</dbReference>
<evidence type="ECO:0000256" key="3">
    <source>
        <dbReference type="ARBA" id="ARBA00022679"/>
    </source>
</evidence>
<dbReference type="Pfam" id="PF00108">
    <property type="entry name" value="Thiolase_N"/>
    <property type="match status" value="1"/>
</dbReference>
<feature type="domain" description="Thiolase N-terminal" evidence="7">
    <location>
        <begin position="14"/>
        <end position="245"/>
    </location>
</feature>
<evidence type="ECO:0000259" key="8">
    <source>
        <dbReference type="Pfam" id="PF22691"/>
    </source>
</evidence>
<dbReference type="AlphaFoldDB" id="A0A6B0XZB9"/>
<dbReference type="SUPFAM" id="SSF53901">
    <property type="entry name" value="Thiolase-like"/>
    <property type="match status" value="1"/>
</dbReference>
<comment type="caution">
    <text evidence="9">The sequence shown here is derived from an EMBL/GenBank/DDBJ whole genome shotgun (WGS) entry which is preliminary data.</text>
</comment>
<gene>
    <name evidence="9" type="ORF">F4Y60_03445</name>
</gene>
<feature type="domain" description="Thiolase C-terminal" evidence="8">
    <location>
        <begin position="284"/>
        <end position="398"/>
    </location>
</feature>
<dbReference type="CDD" id="cd00829">
    <property type="entry name" value="SCP-x_thiolase"/>
    <property type="match status" value="1"/>
</dbReference>
<dbReference type="EMBL" id="VXRY01000134">
    <property type="protein sequence ID" value="MXY33143.1"/>
    <property type="molecule type" value="Genomic_DNA"/>
</dbReference>
<dbReference type="EC" id="2.3.1.176" evidence="1"/>
<evidence type="ECO:0000256" key="6">
    <source>
        <dbReference type="ARBA" id="ARBA00032316"/>
    </source>
</evidence>
<keyword evidence="2" id="KW-0813">Transport</keyword>
<dbReference type="Gene3D" id="3.40.47.10">
    <property type="match status" value="1"/>
</dbReference>
<name>A0A6B0XZB9_9RHOB</name>
<accession>A0A6B0XZB9</accession>
<dbReference type="GO" id="GO:0003988">
    <property type="term" value="F:acetyl-CoA C-acyltransferase activity"/>
    <property type="evidence" value="ECO:0007669"/>
    <property type="project" value="UniProtKB-ARBA"/>
</dbReference>
<protein>
    <recommendedName>
        <fullName evidence="1">propanoyl-CoA C-acyltransferase</fullName>
        <ecNumber evidence="1">2.3.1.176</ecNumber>
    </recommendedName>
    <alternativeName>
        <fullName evidence="6">Propanoyl-CoA C-acyltransferase</fullName>
    </alternativeName>
</protein>
<dbReference type="Pfam" id="PF22691">
    <property type="entry name" value="Thiolase_C_1"/>
    <property type="match status" value="1"/>
</dbReference>
<evidence type="ECO:0000313" key="9">
    <source>
        <dbReference type="EMBL" id="MXY33143.1"/>
    </source>
</evidence>
<evidence type="ECO:0000256" key="1">
    <source>
        <dbReference type="ARBA" id="ARBA00012352"/>
    </source>
</evidence>
<dbReference type="InterPro" id="IPR055140">
    <property type="entry name" value="Thiolase_C_2"/>
</dbReference>
<keyword evidence="5" id="KW-0446">Lipid-binding</keyword>
<evidence type="ECO:0000256" key="4">
    <source>
        <dbReference type="ARBA" id="ARBA00023055"/>
    </source>
</evidence>
<dbReference type="GO" id="GO:0006869">
    <property type="term" value="P:lipid transport"/>
    <property type="evidence" value="ECO:0007669"/>
    <property type="project" value="UniProtKB-KW"/>
</dbReference>
<keyword evidence="4" id="KW-0445">Lipid transport</keyword>
<dbReference type="PROSITE" id="PS00737">
    <property type="entry name" value="THIOLASE_2"/>
    <property type="match status" value="1"/>
</dbReference>
<dbReference type="PANTHER" id="PTHR42870">
    <property type="entry name" value="ACETYL-COA C-ACETYLTRANSFERASE"/>
    <property type="match status" value="1"/>
</dbReference>